<dbReference type="EC" id="2.7.1.-" evidence="5"/>
<dbReference type="InterPro" id="IPR018197">
    <property type="entry name" value="Glycerate_kinase_RE-like"/>
</dbReference>
<dbReference type="RefSeq" id="WP_312855227.1">
    <property type="nucleotide sequence ID" value="NZ_WJIF01000010.1"/>
</dbReference>
<dbReference type="Gene3D" id="3.90.1510.10">
    <property type="entry name" value="Glycerate kinase, domain 2"/>
    <property type="match status" value="1"/>
</dbReference>
<dbReference type="Pfam" id="PF02595">
    <property type="entry name" value="Gly_kinase"/>
    <property type="match status" value="1"/>
</dbReference>
<sequence>MSREARGAPAGRPARIVLAPDSFKGTATAAEAADALARGWRSVRPHDEVVGVPMADGGEGTLDAFAAAVPGAERVPVTVQGPDDRPVEACWLRLPDGTAVVELALASGITLLDPLRPLDAHTIGFGQAIAAALDGGAVGLLLAIGGSSSTDGGVGALTALGARFTDAGAHPAGAGGRGLEALARVDLSGLRPLPAGGARILSDVTNPLLGSAGAAAVFGPQKGATPEQVDQLAANLARLAHAMPGGAGLAAAAGAGAAGGTGFGLLAWGAEMAGGAGAVADAIGLADALAGADLVVTGEGRFDGQSAAGKVPSEVAARAAAAGVPVALVAGAITADASAFAASASLSELAGSPEAAMREPLRWLEAAGAALAAGR</sequence>
<dbReference type="InterPro" id="IPR018193">
    <property type="entry name" value="Glyc_kinase_flavodox-like_fold"/>
</dbReference>
<dbReference type="PANTHER" id="PTHR21599">
    <property type="entry name" value="GLYCERATE KINASE"/>
    <property type="match status" value="1"/>
</dbReference>
<reference evidence="5 6" key="1">
    <citation type="submission" date="2019-10" db="EMBL/GenBank/DDBJ databases">
        <authorList>
            <person name="Nie G."/>
            <person name="Ming H."/>
            <person name="Yi B."/>
        </authorList>
    </citation>
    <scope>NUCLEOTIDE SEQUENCE [LARGE SCALE GENOMIC DNA]</scope>
    <source>
        <strain evidence="5 6">CFH 90414</strain>
    </source>
</reference>
<dbReference type="Gene3D" id="3.40.50.10350">
    <property type="entry name" value="Glycerate kinase, domain 1"/>
    <property type="match status" value="1"/>
</dbReference>
<gene>
    <name evidence="5" type="ORF">GE115_15090</name>
</gene>
<dbReference type="InterPro" id="IPR036129">
    <property type="entry name" value="Glycerate_kinase_sf"/>
</dbReference>
<accession>A0A6I2F968</accession>
<name>A0A6I2F968_9MICO</name>
<evidence type="ECO:0000256" key="3">
    <source>
        <dbReference type="ARBA" id="ARBA00022777"/>
    </source>
</evidence>
<dbReference type="PANTHER" id="PTHR21599:SF0">
    <property type="entry name" value="GLYCERATE KINASE"/>
    <property type="match status" value="1"/>
</dbReference>
<evidence type="ECO:0000256" key="4">
    <source>
        <dbReference type="PIRNR" id="PIRNR006078"/>
    </source>
</evidence>
<proteinExistence type="inferred from homology"/>
<comment type="caution">
    <text evidence="5">The sequence shown here is derived from an EMBL/GenBank/DDBJ whole genome shotgun (WGS) entry which is preliminary data.</text>
</comment>
<dbReference type="GO" id="GO:0031388">
    <property type="term" value="P:organic acid phosphorylation"/>
    <property type="evidence" value="ECO:0007669"/>
    <property type="project" value="UniProtKB-UniRule"/>
</dbReference>
<keyword evidence="2 4" id="KW-0808">Transferase</keyword>
<protein>
    <submittedName>
        <fullName evidence="5">Glycerate kinase</fullName>
        <ecNumber evidence="5">2.7.1.-</ecNumber>
    </submittedName>
</protein>
<keyword evidence="3 4" id="KW-0418">Kinase</keyword>
<organism evidence="5 6">
    <name type="scientific">Agromyces agglutinans</name>
    <dbReference type="NCBI Taxonomy" id="2662258"/>
    <lineage>
        <taxon>Bacteria</taxon>
        <taxon>Bacillati</taxon>
        <taxon>Actinomycetota</taxon>
        <taxon>Actinomycetes</taxon>
        <taxon>Micrococcales</taxon>
        <taxon>Microbacteriaceae</taxon>
        <taxon>Agromyces</taxon>
    </lineage>
</organism>
<evidence type="ECO:0000313" key="6">
    <source>
        <dbReference type="Proteomes" id="UP000431080"/>
    </source>
</evidence>
<dbReference type="InterPro" id="IPR004381">
    <property type="entry name" value="Glycerate_kinase"/>
</dbReference>
<dbReference type="GO" id="GO:0008887">
    <property type="term" value="F:glycerate kinase activity"/>
    <property type="evidence" value="ECO:0007669"/>
    <property type="project" value="UniProtKB-UniRule"/>
</dbReference>
<dbReference type="EMBL" id="WJIF01000010">
    <property type="protein sequence ID" value="MRG61179.1"/>
    <property type="molecule type" value="Genomic_DNA"/>
</dbReference>
<dbReference type="NCBIfam" id="TIGR00045">
    <property type="entry name" value="glycerate kinase"/>
    <property type="match status" value="1"/>
</dbReference>
<keyword evidence="6" id="KW-1185">Reference proteome</keyword>
<dbReference type="Proteomes" id="UP000431080">
    <property type="component" value="Unassembled WGS sequence"/>
</dbReference>
<dbReference type="AlphaFoldDB" id="A0A6I2F968"/>
<comment type="similarity">
    <text evidence="1 4">Belongs to the glycerate kinase type-1 family.</text>
</comment>
<dbReference type="SUPFAM" id="SSF110738">
    <property type="entry name" value="Glycerate kinase I"/>
    <property type="match status" value="1"/>
</dbReference>
<dbReference type="PIRSF" id="PIRSF006078">
    <property type="entry name" value="GlxK"/>
    <property type="match status" value="1"/>
</dbReference>
<evidence type="ECO:0000313" key="5">
    <source>
        <dbReference type="EMBL" id="MRG61179.1"/>
    </source>
</evidence>
<evidence type="ECO:0000256" key="1">
    <source>
        <dbReference type="ARBA" id="ARBA00006284"/>
    </source>
</evidence>
<evidence type="ECO:0000256" key="2">
    <source>
        <dbReference type="ARBA" id="ARBA00022679"/>
    </source>
</evidence>